<protein>
    <recommendedName>
        <fullName evidence="4">Methyltransferase type 11 domain-containing protein</fullName>
    </recommendedName>
</protein>
<evidence type="ECO:0000256" key="3">
    <source>
        <dbReference type="ARBA" id="ARBA00022679"/>
    </source>
</evidence>
<dbReference type="SUPFAM" id="SSF53335">
    <property type="entry name" value="S-adenosyl-L-methionine-dependent methyltransferases"/>
    <property type="match status" value="1"/>
</dbReference>
<evidence type="ECO:0000313" key="5">
    <source>
        <dbReference type="EMBL" id="CAK0889715.1"/>
    </source>
</evidence>
<feature type="domain" description="Methyltransferase type 11" evidence="4">
    <location>
        <begin position="91"/>
        <end position="192"/>
    </location>
</feature>
<reference evidence="5" key="1">
    <citation type="submission" date="2023-10" db="EMBL/GenBank/DDBJ databases">
        <authorList>
            <person name="Chen Y."/>
            <person name="Shah S."/>
            <person name="Dougan E. K."/>
            <person name="Thang M."/>
            <person name="Chan C."/>
        </authorList>
    </citation>
    <scope>NUCLEOTIDE SEQUENCE [LARGE SCALE GENOMIC DNA]</scope>
</reference>
<dbReference type="Proteomes" id="UP001189429">
    <property type="component" value="Unassembled WGS sequence"/>
</dbReference>
<evidence type="ECO:0000256" key="1">
    <source>
        <dbReference type="ARBA" id="ARBA00008361"/>
    </source>
</evidence>
<dbReference type="EMBL" id="CAUYUJ010019259">
    <property type="protein sequence ID" value="CAK0889715.1"/>
    <property type="molecule type" value="Genomic_DNA"/>
</dbReference>
<dbReference type="PANTHER" id="PTHR12176:SF79">
    <property type="entry name" value="METHYLTRANSFERASE TYPE 11 DOMAIN-CONTAINING PROTEIN"/>
    <property type="match status" value="1"/>
</dbReference>
<evidence type="ECO:0000259" key="4">
    <source>
        <dbReference type="Pfam" id="PF08241"/>
    </source>
</evidence>
<proteinExistence type="inferred from homology"/>
<keyword evidence="3" id="KW-0808">Transferase</keyword>
<gene>
    <name evidence="5" type="ORF">PCOR1329_LOCUS70180</name>
</gene>
<dbReference type="Gene3D" id="3.40.50.150">
    <property type="entry name" value="Vaccinia Virus protein VP39"/>
    <property type="match status" value="1"/>
</dbReference>
<comment type="similarity">
    <text evidence="1">Belongs to the methyltransferase superfamily.</text>
</comment>
<name>A0ABN9WWF1_9DINO</name>
<dbReference type="InterPro" id="IPR051419">
    <property type="entry name" value="Lys/N-term_MeTrsfase_sf"/>
</dbReference>
<organism evidence="5 6">
    <name type="scientific">Prorocentrum cordatum</name>
    <dbReference type="NCBI Taxonomy" id="2364126"/>
    <lineage>
        <taxon>Eukaryota</taxon>
        <taxon>Sar</taxon>
        <taxon>Alveolata</taxon>
        <taxon>Dinophyceae</taxon>
        <taxon>Prorocentrales</taxon>
        <taxon>Prorocentraceae</taxon>
        <taxon>Prorocentrum</taxon>
    </lineage>
</organism>
<accession>A0ABN9WWF1</accession>
<keyword evidence="6" id="KW-1185">Reference proteome</keyword>
<keyword evidence="2" id="KW-0489">Methyltransferase</keyword>
<comment type="caution">
    <text evidence="5">The sequence shown here is derived from an EMBL/GenBank/DDBJ whole genome shotgun (WGS) entry which is preliminary data.</text>
</comment>
<dbReference type="PANTHER" id="PTHR12176">
    <property type="entry name" value="SAM-DEPENDENT METHYLTRANSFERASE SUPERFAMILY PROTEIN"/>
    <property type="match status" value="1"/>
</dbReference>
<dbReference type="InterPro" id="IPR013216">
    <property type="entry name" value="Methyltransf_11"/>
</dbReference>
<evidence type="ECO:0000256" key="2">
    <source>
        <dbReference type="ARBA" id="ARBA00022603"/>
    </source>
</evidence>
<sequence>MRRTSPRVCPRCGCGRLPSPRGRVEGGQMRLLDAQLLGGVLRDPPRPLLEGGRALLHAGAVFPSSHFDWYQVPASVLEPHLAGVPGDLRVLHVGCGTSTWTKDIGALPRVGSVLNTDINAPAVERMRALYADDERLRFEVMDAANMSLADGSFDVVLDKGLLDIFRPRGDGAVLRTALEMRRVLRSGGLLAFVSYSGREKQPLELAQWCTHHEVRDVNLYTCIKGEAEEQAFRSLTFEPPDVAREEL</sequence>
<dbReference type="Pfam" id="PF08241">
    <property type="entry name" value="Methyltransf_11"/>
    <property type="match status" value="1"/>
</dbReference>
<evidence type="ECO:0000313" key="6">
    <source>
        <dbReference type="Proteomes" id="UP001189429"/>
    </source>
</evidence>
<dbReference type="CDD" id="cd02440">
    <property type="entry name" value="AdoMet_MTases"/>
    <property type="match status" value="1"/>
</dbReference>
<dbReference type="InterPro" id="IPR029063">
    <property type="entry name" value="SAM-dependent_MTases_sf"/>
</dbReference>